<evidence type="ECO:0000259" key="8">
    <source>
        <dbReference type="Pfam" id="PF08478"/>
    </source>
</evidence>
<feature type="transmembrane region" description="Helical" evidence="6">
    <location>
        <begin position="29"/>
        <end position="49"/>
    </location>
</feature>
<reference evidence="9 10" key="1">
    <citation type="submission" date="2020-04" db="EMBL/GenBank/DDBJ databases">
        <title>Paeniglutamicibacter sp. ANT13_2, a novel actinomycete isolated from sediment in Antarctica.</title>
        <authorList>
            <person name="Sakdapetsiri C."/>
            <person name="Pinyakong O."/>
        </authorList>
    </citation>
    <scope>NUCLEOTIDE SEQUENCE [LARGE SCALE GENOMIC DNA]</scope>
    <source>
        <strain evidence="9 10">ANT13_2</strain>
    </source>
</reference>
<keyword evidence="1" id="KW-1003">Cell membrane</keyword>
<keyword evidence="2" id="KW-0132">Cell division</keyword>
<evidence type="ECO:0000256" key="3">
    <source>
        <dbReference type="ARBA" id="ARBA00022692"/>
    </source>
</evidence>
<accession>A0ABX1G8Y6</accession>
<proteinExistence type="predicted"/>
<dbReference type="RefSeq" id="WP_168153256.1">
    <property type="nucleotide sequence ID" value="NZ_JAAWVT010000011.1"/>
</dbReference>
<protein>
    <submittedName>
        <fullName evidence="9">FtsQ-type POTRA domain-containing protein</fullName>
    </submittedName>
</protein>
<keyword evidence="6" id="KW-0472">Membrane</keyword>
<dbReference type="Gene3D" id="3.10.20.310">
    <property type="entry name" value="membrane protein fhac"/>
    <property type="match status" value="1"/>
</dbReference>
<evidence type="ECO:0000256" key="5">
    <source>
        <dbReference type="ARBA" id="ARBA00023306"/>
    </source>
</evidence>
<keyword evidence="3 6" id="KW-0812">Transmembrane</keyword>
<evidence type="ECO:0000256" key="2">
    <source>
        <dbReference type="ARBA" id="ARBA00022618"/>
    </source>
</evidence>
<dbReference type="InterPro" id="IPR005548">
    <property type="entry name" value="Cell_div_FtsQ/DivIB_C"/>
</dbReference>
<dbReference type="Proteomes" id="UP000746595">
    <property type="component" value="Unassembled WGS sequence"/>
</dbReference>
<evidence type="ECO:0000259" key="7">
    <source>
        <dbReference type="Pfam" id="PF03799"/>
    </source>
</evidence>
<evidence type="ECO:0000313" key="10">
    <source>
        <dbReference type="Proteomes" id="UP000746595"/>
    </source>
</evidence>
<dbReference type="InterPro" id="IPR013685">
    <property type="entry name" value="POTRA_FtsQ_type"/>
</dbReference>
<name>A0ABX1G8Y6_9MICC</name>
<evidence type="ECO:0000256" key="6">
    <source>
        <dbReference type="SAM" id="Phobius"/>
    </source>
</evidence>
<keyword evidence="4 6" id="KW-1133">Transmembrane helix</keyword>
<comment type="caution">
    <text evidence="9">The sequence shown here is derived from an EMBL/GenBank/DDBJ whole genome shotgun (WGS) entry which is preliminary data.</text>
</comment>
<dbReference type="PANTHER" id="PTHR37820">
    <property type="entry name" value="CELL DIVISION PROTEIN DIVIB"/>
    <property type="match status" value="1"/>
</dbReference>
<organism evidence="9 10">
    <name type="scientific">Paeniglutamicibacter terrestris</name>
    <dbReference type="NCBI Taxonomy" id="2723403"/>
    <lineage>
        <taxon>Bacteria</taxon>
        <taxon>Bacillati</taxon>
        <taxon>Actinomycetota</taxon>
        <taxon>Actinomycetes</taxon>
        <taxon>Micrococcales</taxon>
        <taxon>Micrococcaceae</taxon>
        <taxon>Paeniglutamicibacter</taxon>
    </lineage>
</organism>
<feature type="domain" description="Cell division protein FtsQ/DivIB C-terminal" evidence="7">
    <location>
        <begin position="131"/>
        <end position="230"/>
    </location>
</feature>
<evidence type="ECO:0000256" key="4">
    <source>
        <dbReference type="ARBA" id="ARBA00022989"/>
    </source>
</evidence>
<feature type="domain" description="POTRA" evidence="8">
    <location>
        <begin position="54"/>
        <end position="121"/>
    </location>
</feature>
<sequence length="251" mass="26915">MVTKPGQSRGNSNVLDLPEDPRRRTKRRWIIGGSVVAALVVILMLVLNFSPILAIKNVQVNGNKLVTDATLQKALEPLHGVPLSRVGTGRVMELLAGEPAVQDAIVQAEAPNTLHVQIVEYVPVALLIEGKRRSLVGPEGQVLAQLSAKAKPKLPTIKSSKATKDPKVFAIVTRVLSELPDKLLATVDHATATSKDFVELTLNDGTLVVWGDAQDAALKNSVLQALLAAPKDKEAPIKVYDISSPQHPVAR</sequence>
<keyword evidence="10" id="KW-1185">Reference proteome</keyword>
<gene>
    <name evidence="9" type="ORF">HED64_17460</name>
</gene>
<dbReference type="InterPro" id="IPR050487">
    <property type="entry name" value="FtsQ_DivIB"/>
</dbReference>
<evidence type="ECO:0000256" key="1">
    <source>
        <dbReference type="ARBA" id="ARBA00022475"/>
    </source>
</evidence>
<dbReference type="Pfam" id="PF08478">
    <property type="entry name" value="POTRA_1"/>
    <property type="match status" value="1"/>
</dbReference>
<dbReference type="PANTHER" id="PTHR37820:SF1">
    <property type="entry name" value="CELL DIVISION PROTEIN FTSQ"/>
    <property type="match status" value="1"/>
</dbReference>
<dbReference type="Pfam" id="PF03799">
    <property type="entry name" value="FtsQ_DivIB_C"/>
    <property type="match status" value="1"/>
</dbReference>
<keyword evidence="5" id="KW-0131">Cell cycle</keyword>
<dbReference type="EMBL" id="JAAWVT010000011">
    <property type="protein sequence ID" value="NKG22489.1"/>
    <property type="molecule type" value="Genomic_DNA"/>
</dbReference>
<evidence type="ECO:0000313" key="9">
    <source>
        <dbReference type="EMBL" id="NKG22489.1"/>
    </source>
</evidence>